<name>A0A8J2VLT1_9BACL</name>
<dbReference type="InterPro" id="IPR001789">
    <property type="entry name" value="Sig_transdc_resp-reg_receiver"/>
</dbReference>
<accession>A0A8J2VLT1</accession>
<dbReference type="Proteomes" id="UP000625210">
    <property type="component" value="Unassembled WGS sequence"/>
</dbReference>
<evidence type="ECO:0000313" key="3">
    <source>
        <dbReference type="EMBL" id="GGE28553.1"/>
    </source>
</evidence>
<reference evidence="3" key="2">
    <citation type="submission" date="2020-09" db="EMBL/GenBank/DDBJ databases">
        <authorList>
            <person name="Sun Q."/>
            <person name="Zhou Y."/>
        </authorList>
    </citation>
    <scope>NUCLEOTIDE SEQUENCE</scope>
    <source>
        <strain evidence="3">CGMCC 1.15179</strain>
    </source>
</reference>
<dbReference type="Gene3D" id="3.40.50.2300">
    <property type="match status" value="1"/>
</dbReference>
<gene>
    <name evidence="3" type="ORF">GCM10011571_33290</name>
</gene>
<keyword evidence="1" id="KW-0597">Phosphoprotein</keyword>
<evidence type="ECO:0000256" key="1">
    <source>
        <dbReference type="PROSITE-ProRule" id="PRU00169"/>
    </source>
</evidence>
<comment type="caution">
    <text evidence="3">The sequence shown here is derived from an EMBL/GenBank/DDBJ whole genome shotgun (WGS) entry which is preliminary data.</text>
</comment>
<dbReference type="EMBL" id="BMHQ01000017">
    <property type="protein sequence ID" value="GGE28553.1"/>
    <property type="molecule type" value="Genomic_DNA"/>
</dbReference>
<evidence type="ECO:0000259" key="2">
    <source>
        <dbReference type="PROSITE" id="PS50110"/>
    </source>
</evidence>
<reference evidence="3" key="1">
    <citation type="journal article" date="2014" name="Int. J. Syst. Evol. Microbiol.">
        <title>Complete genome sequence of Corynebacterium casei LMG S-19264T (=DSM 44701T), isolated from a smear-ripened cheese.</title>
        <authorList>
            <consortium name="US DOE Joint Genome Institute (JGI-PGF)"/>
            <person name="Walter F."/>
            <person name="Albersmeier A."/>
            <person name="Kalinowski J."/>
            <person name="Ruckert C."/>
        </authorList>
    </citation>
    <scope>NUCLEOTIDE SEQUENCE</scope>
    <source>
        <strain evidence="3">CGMCC 1.15179</strain>
    </source>
</reference>
<evidence type="ECO:0000313" key="4">
    <source>
        <dbReference type="Proteomes" id="UP000625210"/>
    </source>
</evidence>
<feature type="domain" description="Response regulatory" evidence="2">
    <location>
        <begin position="1"/>
        <end position="57"/>
    </location>
</feature>
<feature type="modified residue" description="4-aspartylphosphate" evidence="1">
    <location>
        <position position="24"/>
    </location>
</feature>
<proteinExistence type="predicted"/>
<organism evidence="3 4">
    <name type="scientific">Marinithermofilum abyssi</name>
    <dbReference type="NCBI Taxonomy" id="1571185"/>
    <lineage>
        <taxon>Bacteria</taxon>
        <taxon>Bacillati</taxon>
        <taxon>Bacillota</taxon>
        <taxon>Bacilli</taxon>
        <taxon>Bacillales</taxon>
        <taxon>Thermoactinomycetaceae</taxon>
        <taxon>Marinithermofilum</taxon>
    </lineage>
</organism>
<protein>
    <recommendedName>
        <fullName evidence="2">Response regulatory domain-containing protein</fullName>
    </recommendedName>
</protein>
<dbReference type="AlphaFoldDB" id="A0A8J2VLT1"/>
<dbReference type="InterPro" id="IPR011006">
    <property type="entry name" value="CheY-like_superfamily"/>
</dbReference>
<dbReference type="PROSITE" id="PS50110">
    <property type="entry name" value="RESPONSE_REGULATORY"/>
    <property type="match status" value="1"/>
</dbReference>
<dbReference type="SUPFAM" id="SSF52172">
    <property type="entry name" value="CheY-like"/>
    <property type="match status" value="1"/>
</dbReference>
<sequence length="57" mass="6526">MKWKQAHQGMSILKNIRPSVLILDLSLPDMDGFVLGKMARELYSQLPVIVLTQLKLF</sequence>
<keyword evidence="4" id="KW-1185">Reference proteome</keyword>
<dbReference type="Pfam" id="PF00072">
    <property type="entry name" value="Response_reg"/>
    <property type="match status" value="1"/>
</dbReference>
<dbReference type="GO" id="GO:0000160">
    <property type="term" value="P:phosphorelay signal transduction system"/>
    <property type="evidence" value="ECO:0007669"/>
    <property type="project" value="InterPro"/>
</dbReference>